<dbReference type="AlphaFoldDB" id="A0A066YUF3"/>
<gene>
    <name evidence="1" type="ORF">KCH_66720</name>
</gene>
<dbReference type="Proteomes" id="UP000027178">
    <property type="component" value="Unassembled WGS sequence"/>
</dbReference>
<protein>
    <submittedName>
        <fullName evidence="1">Histidine kinase</fullName>
    </submittedName>
</protein>
<accession>A0A066YUF3</accession>
<reference evidence="1 2" key="1">
    <citation type="submission" date="2014-05" db="EMBL/GenBank/DDBJ databases">
        <title>Draft Genome Sequence of Kitasatospora cheerisanensis KCTC 2395.</title>
        <authorList>
            <person name="Nam D.H."/>
        </authorList>
    </citation>
    <scope>NUCLEOTIDE SEQUENCE [LARGE SCALE GENOMIC DNA]</scope>
    <source>
        <strain evidence="1 2">KCTC 2395</strain>
    </source>
</reference>
<organism evidence="1 2">
    <name type="scientific">Kitasatospora cheerisanensis KCTC 2395</name>
    <dbReference type="NCBI Taxonomy" id="1348663"/>
    <lineage>
        <taxon>Bacteria</taxon>
        <taxon>Bacillati</taxon>
        <taxon>Actinomycetota</taxon>
        <taxon>Actinomycetes</taxon>
        <taxon>Kitasatosporales</taxon>
        <taxon>Streptomycetaceae</taxon>
        <taxon>Kitasatospora</taxon>
    </lineage>
</organism>
<keyword evidence="2" id="KW-1185">Reference proteome</keyword>
<name>A0A066YUF3_9ACTN</name>
<keyword evidence="1" id="KW-0418">Kinase</keyword>
<comment type="caution">
    <text evidence="1">The sequence shown here is derived from an EMBL/GenBank/DDBJ whole genome shotgun (WGS) entry which is preliminary data.</text>
</comment>
<dbReference type="PATRIC" id="fig|1348663.4.peg.6455"/>
<dbReference type="GO" id="GO:0016301">
    <property type="term" value="F:kinase activity"/>
    <property type="evidence" value="ECO:0007669"/>
    <property type="project" value="UniProtKB-KW"/>
</dbReference>
<keyword evidence="1" id="KW-0808">Transferase</keyword>
<proteinExistence type="predicted"/>
<dbReference type="HOGENOM" id="CLU_2633384_0_0_11"/>
<sequence>MRSPAMTRPASRGVRWRCRTRADVYPPDQVRSATQRSCARGEFYRSGGTLLAEADLYRLCWAGPTLLSKGVLPALRP</sequence>
<evidence type="ECO:0000313" key="1">
    <source>
        <dbReference type="EMBL" id="KDN81570.1"/>
    </source>
</evidence>
<evidence type="ECO:0000313" key="2">
    <source>
        <dbReference type="Proteomes" id="UP000027178"/>
    </source>
</evidence>
<dbReference type="EMBL" id="JNBY01000138">
    <property type="protein sequence ID" value="KDN81570.1"/>
    <property type="molecule type" value="Genomic_DNA"/>
</dbReference>